<proteinExistence type="predicted"/>
<reference evidence="1 2" key="1">
    <citation type="submission" date="2019-02" db="EMBL/GenBank/DDBJ databases">
        <authorList>
            <consortium name="Pathogen Informatics"/>
        </authorList>
    </citation>
    <scope>NUCLEOTIDE SEQUENCE [LARGE SCALE GENOMIC DNA]</scope>
    <source>
        <strain evidence="1 2">3012STDY7078520</strain>
    </source>
</reference>
<gene>
    <name evidence="1" type="ORF">NCTC12391_01789</name>
</gene>
<accession>A0A449D7G4</accession>
<dbReference type="Proteomes" id="UP000386281">
    <property type="component" value="Unassembled WGS sequence"/>
</dbReference>
<dbReference type="AlphaFoldDB" id="A0A449D7G4"/>
<dbReference type="RefSeq" id="WP_190246890.1">
    <property type="nucleotide sequence ID" value="NZ_CAACXN010000015.1"/>
</dbReference>
<protein>
    <submittedName>
        <fullName evidence="1">Uncharacterized protein</fullName>
    </submittedName>
</protein>
<evidence type="ECO:0000313" key="2">
    <source>
        <dbReference type="Proteomes" id="UP000386281"/>
    </source>
</evidence>
<evidence type="ECO:0000313" key="1">
    <source>
        <dbReference type="EMBL" id="VEW13544.1"/>
    </source>
</evidence>
<organism evidence="1 2">
    <name type="scientific">Brevibacterium casei</name>
    <dbReference type="NCBI Taxonomy" id="33889"/>
    <lineage>
        <taxon>Bacteria</taxon>
        <taxon>Bacillati</taxon>
        <taxon>Actinomycetota</taxon>
        <taxon>Actinomycetes</taxon>
        <taxon>Micrococcales</taxon>
        <taxon>Brevibacteriaceae</taxon>
        <taxon>Brevibacterium</taxon>
    </lineage>
</organism>
<dbReference type="EMBL" id="CAACXN010000015">
    <property type="protein sequence ID" value="VEW13544.1"/>
    <property type="molecule type" value="Genomic_DNA"/>
</dbReference>
<name>A0A449D7G4_9MICO</name>
<sequence length="110" mass="13405">MIPIIITLATITSYFTVGFTWSRRMLPKWWEIARREWRSYSWDDKDSTLQRSSVKEQFFWKAVTWPVFLTIHTIDLDRVIDSGDPRKLEARLKERDRRIDELERELGMNR</sequence>